<organism evidence="1 2">
    <name type="scientific">Kiloniella litopenaei</name>
    <dbReference type="NCBI Taxonomy" id="1549748"/>
    <lineage>
        <taxon>Bacteria</taxon>
        <taxon>Pseudomonadati</taxon>
        <taxon>Pseudomonadota</taxon>
        <taxon>Alphaproteobacteria</taxon>
        <taxon>Rhodospirillales</taxon>
        <taxon>Kiloniellaceae</taxon>
        <taxon>Kiloniella</taxon>
    </lineage>
</organism>
<evidence type="ECO:0000313" key="1">
    <source>
        <dbReference type="EMBL" id="KKJ77106.1"/>
    </source>
</evidence>
<dbReference type="AlphaFoldDB" id="A0A0M2R604"/>
<sequence length="183" mass="20462">MYKSAFKALMMPIILKKLCMPVVLILGLISLTACGFQPVYKKSAETGYSSHQALQTIRISPLPDRPGQILHNLLRDRMNPLGQPRKPLYVLKATITETEKDLAVRLDNTTSRTNLTIMVKYSLISLSSNNAVFSSIARSTNSFDKLDDPYANLVAEDTARNRVLRQVADDMALQLGAYFNKLQ</sequence>
<dbReference type="Proteomes" id="UP000034491">
    <property type="component" value="Unassembled WGS sequence"/>
</dbReference>
<dbReference type="GO" id="GO:0043165">
    <property type="term" value="P:Gram-negative-bacterium-type cell outer membrane assembly"/>
    <property type="evidence" value="ECO:0007669"/>
    <property type="project" value="InterPro"/>
</dbReference>
<reference evidence="1 2" key="1">
    <citation type="submission" date="2015-03" db="EMBL/GenBank/DDBJ databases">
        <title>Genome sequence of Kiloniella sp. P1-1, isolated from the gut microflora of Pacific white shrimp, Penaeus vannamei.</title>
        <authorList>
            <person name="Shao Z."/>
            <person name="Wang L."/>
            <person name="Li X."/>
        </authorList>
    </citation>
    <scope>NUCLEOTIDE SEQUENCE [LARGE SCALE GENOMIC DNA]</scope>
    <source>
        <strain evidence="1 2">P1-1</strain>
    </source>
</reference>
<dbReference type="InterPro" id="IPR007485">
    <property type="entry name" value="LPS_assembly_LptE"/>
</dbReference>
<evidence type="ECO:0000313" key="2">
    <source>
        <dbReference type="Proteomes" id="UP000034491"/>
    </source>
</evidence>
<dbReference type="STRING" id="1549748.WH95_08490"/>
<name>A0A0M2R604_9PROT</name>
<dbReference type="GO" id="GO:0019867">
    <property type="term" value="C:outer membrane"/>
    <property type="evidence" value="ECO:0007669"/>
    <property type="project" value="InterPro"/>
</dbReference>
<dbReference type="PROSITE" id="PS51257">
    <property type="entry name" value="PROKAR_LIPOPROTEIN"/>
    <property type="match status" value="1"/>
</dbReference>
<dbReference type="Gene3D" id="3.30.160.150">
    <property type="entry name" value="Lipoprotein like domain"/>
    <property type="match status" value="1"/>
</dbReference>
<protein>
    <recommendedName>
        <fullName evidence="3">LPS-assembly lipoprotein LptE</fullName>
    </recommendedName>
</protein>
<keyword evidence="2" id="KW-1185">Reference proteome</keyword>
<proteinExistence type="predicted"/>
<dbReference type="EMBL" id="LANI01000005">
    <property type="protein sequence ID" value="KKJ77106.1"/>
    <property type="molecule type" value="Genomic_DNA"/>
</dbReference>
<accession>A0A0M2R604</accession>
<gene>
    <name evidence="1" type="ORF">WH95_08490</name>
</gene>
<comment type="caution">
    <text evidence="1">The sequence shown here is derived from an EMBL/GenBank/DDBJ whole genome shotgun (WGS) entry which is preliminary data.</text>
</comment>
<evidence type="ECO:0008006" key="3">
    <source>
        <dbReference type="Google" id="ProtNLM"/>
    </source>
</evidence>
<dbReference type="Pfam" id="PF04390">
    <property type="entry name" value="LptE"/>
    <property type="match status" value="1"/>
</dbReference>